<evidence type="ECO:0000313" key="2">
    <source>
        <dbReference type="EnsemblMetazoa" id="SCAU015138-PA"/>
    </source>
</evidence>
<dbReference type="OrthoDB" id="5806726at2759"/>
<feature type="compositionally biased region" description="Low complexity" evidence="1">
    <location>
        <begin position="355"/>
        <end position="365"/>
    </location>
</feature>
<feature type="compositionally biased region" description="Polar residues" evidence="1">
    <location>
        <begin position="37"/>
        <end position="48"/>
    </location>
</feature>
<dbReference type="VEuPathDB" id="VectorBase:SCAU015138"/>
<feature type="region of interest" description="Disordered" evidence="1">
    <location>
        <begin position="1"/>
        <end position="57"/>
    </location>
</feature>
<feature type="compositionally biased region" description="Basic and acidic residues" evidence="1">
    <location>
        <begin position="172"/>
        <end position="182"/>
    </location>
</feature>
<protein>
    <recommendedName>
        <fullName evidence="4">Ankyrin repeat domain-containing protein 12</fullName>
    </recommendedName>
</protein>
<sequence length="634" mass="71555">MPPPRPRSIGCNTGIAPVRPNPNTPMSERQQMALLMQMTSSSDNTRVSQKCKEYKKEEDANEYQIVEKLDLKDKLEDASFETKKDSNFDLIPAPETSSSNVMKRNYSDIDEEDCDDAEDIKKKRRKDLDTGKDTKTVNSTLRFPNRLDKNFKQINSTKTSLVMSKTTNVCEKEDGFKSKPQDADIDDEDSKNDSLCSGGLKVPPLKIVIPQQNCTIDAEGGGSRAGKLNTTRNAALPYVVSSNTESSDRDLSVPNTSPHDSPIKINHTCLTDDKSCKLLNEEKNLRVLRSAHRVGLTTNDRNSNNSSPQISSNSPSPASSSANDPVEGKMAYVNSSGSPPHQNISYEPDGISNIPSPSTSSTSSSKDVLTNNVELHPRKRKIRAKTEEVKSTTGSSDIVLCSDSHPHDLPFTNCFQMYMNIRKQVEKKWRNVLPVKPRAPQGFNEYLSNTRNYLLQSNQSIPVSNLPKTISTQMKDIYLIQERDRVELHRRHLVEKEKLCLNVEQEIIRIHSKAARNMACQSLSFSVCSYMKDDEVYNILSNEQEDKERNARSRFNGRLLLSWLQDVDDKWEKIKESMVLRHHNEAESLHAVQVMDWESALKKFELLDLDNQPCIDSEHVPIVHVSDDFDLLPA</sequence>
<accession>A0A1I8Q9P2</accession>
<dbReference type="KEGG" id="scac:106088933"/>
<feature type="compositionally biased region" description="Polar residues" evidence="1">
    <location>
        <begin position="333"/>
        <end position="345"/>
    </location>
</feature>
<feature type="region of interest" description="Disordered" evidence="1">
    <location>
        <begin position="86"/>
        <end position="113"/>
    </location>
</feature>
<dbReference type="PANTHER" id="PTHR24149:SF14">
    <property type="entry name" value="ANKYRIN REPEAT DOMAIN 12"/>
    <property type="match status" value="1"/>
</dbReference>
<feature type="region of interest" description="Disordered" evidence="1">
    <location>
        <begin position="172"/>
        <end position="191"/>
    </location>
</feature>
<dbReference type="STRING" id="35570.A0A1I8Q9P2"/>
<keyword evidence="3" id="KW-1185">Reference proteome</keyword>
<feature type="compositionally biased region" description="Low complexity" evidence="1">
    <location>
        <begin position="302"/>
        <end position="323"/>
    </location>
</feature>
<evidence type="ECO:0000313" key="3">
    <source>
        <dbReference type="Proteomes" id="UP000095300"/>
    </source>
</evidence>
<organism evidence="2 3">
    <name type="scientific">Stomoxys calcitrans</name>
    <name type="common">Stable fly</name>
    <name type="synonym">Conops calcitrans</name>
    <dbReference type="NCBI Taxonomy" id="35570"/>
    <lineage>
        <taxon>Eukaryota</taxon>
        <taxon>Metazoa</taxon>
        <taxon>Ecdysozoa</taxon>
        <taxon>Arthropoda</taxon>
        <taxon>Hexapoda</taxon>
        <taxon>Insecta</taxon>
        <taxon>Pterygota</taxon>
        <taxon>Neoptera</taxon>
        <taxon>Endopterygota</taxon>
        <taxon>Diptera</taxon>
        <taxon>Brachycera</taxon>
        <taxon>Muscomorpha</taxon>
        <taxon>Muscoidea</taxon>
        <taxon>Muscidae</taxon>
        <taxon>Stomoxys</taxon>
    </lineage>
</organism>
<dbReference type="InterPro" id="IPR053210">
    <property type="entry name" value="ANKRD12"/>
</dbReference>
<reference evidence="2" key="1">
    <citation type="submission" date="2020-05" db="UniProtKB">
        <authorList>
            <consortium name="EnsemblMetazoa"/>
        </authorList>
    </citation>
    <scope>IDENTIFICATION</scope>
    <source>
        <strain evidence="2">USDA</strain>
    </source>
</reference>
<feature type="region of interest" description="Disordered" evidence="1">
    <location>
        <begin position="239"/>
        <end position="267"/>
    </location>
</feature>
<evidence type="ECO:0008006" key="4">
    <source>
        <dbReference type="Google" id="ProtNLM"/>
    </source>
</evidence>
<dbReference type="AlphaFoldDB" id="A0A1I8Q9P2"/>
<gene>
    <name evidence="2" type="primary">106088933</name>
</gene>
<dbReference type="GO" id="GO:0005654">
    <property type="term" value="C:nucleoplasm"/>
    <property type="evidence" value="ECO:0007669"/>
    <property type="project" value="TreeGrafter"/>
</dbReference>
<dbReference type="PANTHER" id="PTHR24149">
    <property type="entry name" value="ANKYRIN REPEAT DOMAIN-CONTAINING PROTEIN 12"/>
    <property type="match status" value="1"/>
</dbReference>
<dbReference type="Proteomes" id="UP000095300">
    <property type="component" value="Unassembled WGS sequence"/>
</dbReference>
<feature type="region of interest" description="Disordered" evidence="1">
    <location>
        <begin position="292"/>
        <end position="389"/>
    </location>
</feature>
<name>A0A1I8Q9P2_STOCA</name>
<dbReference type="EnsemblMetazoa" id="SCAU015138-RA">
    <property type="protein sequence ID" value="SCAU015138-PA"/>
    <property type="gene ID" value="SCAU015138"/>
</dbReference>
<proteinExistence type="predicted"/>
<evidence type="ECO:0000256" key="1">
    <source>
        <dbReference type="SAM" id="MobiDB-lite"/>
    </source>
</evidence>